<reference evidence="2 3" key="1">
    <citation type="submission" date="2013-01" db="EMBL/GenBank/DDBJ databases">
        <title>The Genome Sequence of Clostridium clostridioforme 90A8.</title>
        <authorList>
            <consortium name="The Broad Institute Genome Sequencing Platform"/>
            <person name="Earl A."/>
            <person name="Ward D."/>
            <person name="Feldgarden M."/>
            <person name="Gevers D."/>
            <person name="Courvalin P."/>
            <person name="Lambert T."/>
            <person name="Walker B."/>
            <person name="Young S.K."/>
            <person name="Zeng Q."/>
            <person name="Gargeya S."/>
            <person name="Fitzgerald M."/>
            <person name="Haas B."/>
            <person name="Abouelleil A."/>
            <person name="Alvarado L."/>
            <person name="Arachchi H.M."/>
            <person name="Berlin A.M."/>
            <person name="Chapman S.B."/>
            <person name="Dewar J."/>
            <person name="Goldberg J."/>
            <person name="Griggs A."/>
            <person name="Gujja S."/>
            <person name="Hansen M."/>
            <person name="Howarth C."/>
            <person name="Imamovic A."/>
            <person name="Larimer J."/>
            <person name="McCowan C."/>
            <person name="Murphy C."/>
            <person name="Neiman D."/>
            <person name="Pearson M."/>
            <person name="Priest M."/>
            <person name="Roberts A."/>
            <person name="Saif S."/>
            <person name="Shea T."/>
            <person name="Sisk P."/>
            <person name="Sykes S."/>
            <person name="Wortman J."/>
            <person name="Nusbaum C."/>
            <person name="Birren B."/>
        </authorList>
    </citation>
    <scope>NUCLEOTIDE SEQUENCE [LARGE SCALE GENOMIC DNA]</scope>
    <source>
        <strain evidence="2 3">90A8</strain>
    </source>
</reference>
<evidence type="ECO:0000313" key="2">
    <source>
        <dbReference type="EMBL" id="ENZ10497.1"/>
    </source>
</evidence>
<feature type="transmembrane region" description="Helical" evidence="1">
    <location>
        <begin position="218"/>
        <end position="251"/>
    </location>
</feature>
<keyword evidence="1" id="KW-1133">Transmembrane helix</keyword>
<evidence type="ECO:0008006" key="4">
    <source>
        <dbReference type="Google" id="ProtNLM"/>
    </source>
</evidence>
<dbReference type="AlphaFoldDB" id="A0A0E2H5B3"/>
<keyword evidence="1" id="KW-0472">Membrane</keyword>
<evidence type="ECO:0000313" key="3">
    <source>
        <dbReference type="Proteomes" id="UP000013085"/>
    </source>
</evidence>
<feature type="transmembrane region" description="Helical" evidence="1">
    <location>
        <begin position="83"/>
        <end position="105"/>
    </location>
</feature>
<sequence length="257" mass="28914">MLSFIKTLLQAAAWPIQAPEPYSAFHILLCAAGIPLAVFLARRLARICLHPRGVLFICGLILAVSELYKQSFLYFIVSQGQYNWWYFPFQLCSVPMYLCLILPLFRHPSHRSTEKRMCTFMQDFALLGGVMALAEPSGLMHPYLLLTLHGFLWHFMLIFIGLYCAMTGLGGRTPGDFVSMLPLFLACVCIATFINVVSHPYGNADMFYISPYYPNGQIVFHRIALTIGTGAGNLLYLAAMVLGGFICHLSLRRLFPR</sequence>
<dbReference type="Pfam" id="PF14808">
    <property type="entry name" value="TMEM164"/>
    <property type="match status" value="1"/>
</dbReference>
<dbReference type="PATRIC" id="fig|999408.3.peg.4469"/>
<evidence type="ECO:0000256" key="1">
    <source>
        <dbReference type="SAM" id="Phobius"/>
    </source>
</evidence>
<protein>
    <recommendedName>
        <fullName evidence="4">Integral membrane protein</fullName>
    </recommendedName>
</protein>
<keyword evidence="1" id="KW-0812">Transmembrane</keyword>
<dbReference type="EMBL" id="AGYR01000046">
    <property type="protein sequence ID" value="ENZ10497.1"/>
    <property type="molecule type" value="Genomic_DNA"/>
</dbReference>
<organism evidence="2 3">
    <name type="scientific">[Clostridium] clostridioforme 90A8</name>
    <dbReference type="NCBI Taxonomy" id="999408"/>
    <lineage>
        <taxon>Bacteria</taxon>
        <taxon>Bacillati</taxon>
        <taxon>Bacillota</taxon>
        <taxon>Clostridia</taxon>
        <taxon>Lachnospirales</taxon>
        <taxon>Lachnospiraceae</taxon>
        <taxon>Enterocloster</taxon>
    </lineage>
</organism>
<comment type="caution">
    <text evidence="2">The sequence shown here is derived from an EMBL/GenBank/DDBJ whole genome shotgun (WGS) entry which is preliminary data.</text>
</comment>
<accession>A0A0E2H5B3</accession>
<dbReference type="RefSeq" id="WP_002594013.1">
    <property type="nucleotide sequence ID" value="NZ_KB850983.1"/>
</dbReference>
<proteinExistence type="predicted"/>
<feature type="transmembrane region" description="Helical" evidence="1">
    <location>
        <begin position="53"/>
        <end position="77"/>
    </location>
</feature>
<feature type="transmembrane region" description="Helical" evidence="1">
    <location>
        <begin position="140"/>
        <end position="165"/>
    </location>
</feature>
<dbReference type="HOGENOM" id="CLU_077351_0_0_9"/>
<feature type="transmembrane region" description="Helical" evidence="1">
    <location>
        <begin position="23"/>
        <end position="41"/>
    </location>
</feature>
<gene>
    <name evidence="2" type="ORF">HMPREF1090_04170</name>
</gene>
<name>A0A0E2H5B3_9FIRM</name>
<dbReference type="Proteomes" id="UP000013085">
    <property type="component" value="Unassembled WGS sequence"/>
</dbReference>
<feature type="transmembrane region" description="Helical" evidence="1">
    <location>
        <begin position="177"/>
        <end position="198"/>
    </location>
</feature>